<feature type="transmembrane region" description="Helical" evidence="2">
    <location>
        <begin position="685"/>
        <end position="705"/>
    </location>
</feature>
<protein>
    <submittedName>
        <fullName evidence="3">Uncharacterized protein</fullName>
    </submittedName>
</protein>
<feature type="region of interest" description="Disordered" evidence="1">
    <location>
        <begin position="280"/>
        <end position="323"/>
    </location>
</feature>
<evidence type="ECO:0000313" key="3">
    <source>
        <dbReference type="EMBL" id="UKJ89455.2"/>
    </source>
</evidence>
<feature type="compositionally biased region" description="Low complexity" evidence="1">
    <location>
        <begin position="281"/>
        <end position="301"/>
    </location>
</feature>
<feature type="transmembrane region" description="Helical" evidence="2">
    <location>
        <begin position="522"/>
        <end position="539"/>
    </location>
</feature>
<dbReference type="AlphaFoldDB" id="A0A976QSW1"/>
<keyword evidence="2" id="KW-1133">Transmembrane helix</keyword>
<proteinExistence type="predicted"/>
<feature type="transmembrane region" description="Helical" evidence="2">
    <location>
        <begin position="607"/>
        <end position="628"/>
    </location>
</feature>
<feature type="compositionally biased region" description="Basic and acidic residues" evidence="1">
    <location>
        <begin position="311"/>
        <end position="323"/>
    </location>
</feature>
<keyword evidence="2" id="KW-0812">Transmembrane</keyword>
<feature type="transmembrane region" description="Helical" evidence="2">
    <location>
        <begin position="899"/>
        <end position="919"/>
    </location>
</feature>
<sequence length="966" mass="110450">MSFYYPIYSTPYVNNFNSRSSKNNGPFNNTSNITFVCPFSSLIKKTLETQIKNNELLVNFKDYYVYDEENKLIDKAVLTTNSNFNKFLICNHFPNKDCKTVFMYLVDSNQKLAISPNTNQYNDEYTSNFKEEEPISLNQSSLVYDIDIISKNIVYKHYDPNSNVYEVELGEELKESNDKSVDNKQKDDVLLKLDLTNPYLTYGLNGVKIKNNLTSLNSLKLNNNKLDSSYILVSHNILSNKSSFVTIKIKYKTTKLNKIRNSILIRVTKIPCNNSAESLYTNNNNSDSSTIETSTINSNDTADSSNGRTGGDNHKDGRPHLCADGRHVDHDVLSDDVDSSNAVLLGTNDIDNNSINSINNIERNNNEEPRIYSEKQVSVDGDTNTLNKLDKNINGDDINEWILTENDEKYEKFVSLGKCPLKIEVIRQNTSSDDTNLPIYLNGFKLQTDHYKVLVNSSTSFNIKFNNKTYKLKVSDDPVYKIPNSNVAENMDNTDSRTINDSGADSATANDFRGPEININDWVANFVTIVIRIITFFNIFSNISRFYFESLNYITFLVLFYGYLSGNFDNVTNNSTTGSLLNKLTEKIISCLLIYIDNVNNLVPVKVFLLLNLVYMVNIVAIMGYLSFIVASNFKSKLGKKLKRLETNILALFIYLLLLMLLVFLKFDRNNEDVYMMGHRFNSFHFSSITLFLTILIILIIYQMYPRRRMNRSLNNTLFSFLDESNRRRTYPNSLPINSIYKSSNDSSPLNSLKTISGIKHTIGNGTKSKSTSPKSGYSNSVKFGGLVDFQGTLSTNNSDDPVLDTYRTVHSFPEQADEINRNYKRDKVVINDKYRLLYINSLIVESTSIVIYYILSKREDGIYLVKFTFWLLVSLYIQRLNKYYDEKKINKYLLIKSLKYMVLAALIRIHILVQNKLLETGSGVGTRILGVSIGQLMAVIILIHINQCINHKSLSRLYKSVFKIK</sequence>
<dbReference type="EMBL" id="CP056067">
    <property type="protein sequence ID" value="UKJ89455.2"/>
    <property type="molecule type" value="Genomic_DNA"/>
</dbReference>
<evidence type="ECO:0000256" key="1">
    <source>
        <dbReference type="SAM" id="MobiDB-lite"/>
    </source>
</evidence>
<feature type="transmembrane region" description="Helical" evidence="2">
    <location>
        <begin position="835"/>
        <end position="856"/>
    </location>
</feature>
<dbReference type="OrthoDB" id="10432207at2759"/>
<evidence type="ECO:0000256" key="2">
    <source>
        <dbReference type="SAM" id="Phobius"/>
    </source>
</evidence>
<evidence type="ECO:0000313" key="4">
    <source>
        <dbReference type="Proteomes" id="UP000244803"/>
    </source>
</evidence>
<keyword evidence="2" id="KW-0472">Membrane</keyword>
<feature type="transmembrane region" description="Helical" evidence="2">
    <location>
        <begin position="862"/>
        <end position="878"/>
    </location>
</feature>
<gene>
    <name evidence="3" type="ORF">MACJ_002706</name>
</gene>
<accession>A0A976QSW1</accession>
<name>A0A976QSW1_THEOR</name>
<feature type="transmembrane region" description="Helical" evidence="2">
    <location>
        <begin position="649"/>
        <end position="665"/>
    </location>
</feature>
<feature type="transmembrane region" description="Helical" evidence="2">
    <location>
        <begin position="546"/>
        <end position="564"/>
    </location>
</feature>
<organism evidence="3 4">
    <name type="scientific">Theileria orientalis</name>
    <dbReference type="NCBI Taxonomy" id="68886"/>
    <lineage>
        <taxon>Eukaryota</taxon>
        <taxon>Sar</taxon>
        <taxon>Alveolata</taxon>
        <taxon>Apicomplexa</taxon>
        <taxon>Aconoidasida</taxon>
        <taxon>Piroplasmida</taxon>
        <taxon>Theileriidae</taxon>
        <taxon>Theileria</taxon>
    </lineage>
</organism>
<reference evidence="3" key="1">
    <citation type="submission" date="2022-07" db="EMBL/GenBank/DDBJ databases">
        <title>Evaluation of T. orientalis genome assembly methods using nanopore sequencing and analysis of variation between genomes.</title>
        <authorList>
            <person name="Yam J."/>
            <person name="Micallef M.L."/>
            <person name="Liu M."/>
            <person name="Djordjevic S.P."/>
            <person name="Bogema D.R."/>
            <person name="Jenkins C."/>
        </authorList>
    </citation>
    <scope>NUCLEOTIDE SEQUENCE</scope>
    <source>
        <strain evidence="3">Fish Creek</strain>
    </source>
</reference>
<feature type="transmembrane region" description="Helical" evidence="2">
    <location>
        <begin position="925"/>
        <end position="946"/>
    </location>
</feature>
<dbReference type="Proteomes" id="UP000244803">
    <property type="component" value="Chromosome 4"/>
</dbReference>